<name>A0AA49X433_PETMA</name>
<dbReference type="InterPro" id="IPR003591">
    <property type="entry name" value="Leu-rich_rpt_typical-subtyp"/>
</dbReference>
<reference evidence="6" key="1">
    <citation type="journal article" date="2023" name="Cell Rep.">
        <title>Evolution of two distinct variable lymphocyte receptors in lampreys: VLRD and VLRE.</title>
        <authorList>
            <person name="Das S."/>
            <person name="Boehm T."/>
            <person name="Holland S.J."/>
            <person name="Rast J.P."/>
            <person name="Fontenla-Iglesias F."/>
            <person name="Morimoto R."/>
            <person name="Valadez J.G."/>
            <person name="Heimroth R.D."/>
            <person name="Hirano M."/>
            <person name="Cooper M.D."/>
        </authorList>
    </citation>
    <scope>NUCLEOTIDE SEQUENCE</scope>
</reference>
<accession>A0AA49X433</accession>
<dbReference type="PROSITE" id="PS51450">
    <property type="entry name" value="LRR"/>
    <property type="match status" value="1"/>
</dbReference>
<dbReference type="InterPro" id="IPR050541">
    <property type="entry name" value="LRR_TM_domain-containing"/>
</dbReference>
<evidence type="ECO:0000256" key="1">
    <source>
        <dbReference type="ARBA" id="ARBA00022614"/>
    </source>
</evidence>
<feature type="transmembrane region" description="Helical" evidence="4">
    <location>
        <begin position="292"/>
        <end position="316"/>
    </location>
</feature>
<dbReference type="Gene3D" id="3.80.10.10">
    <property type="entry name" value="Ribonuclease Inhibitor"/>
    <property type="match status" value="2"/>
</dbReference>
<protein>
    <submittedName>
        <fullName evidence="6">Variable lymphocyte receptor D VLRD0029</fullName>
    </submittedName>
</protein>
<dbReference type="GO" id="GO:0005886">
    <property type="term" value="C:plasma membrane"/>
    <property type="evidence" value="ECO:0007669"/>
    <property type="project" value="TreeGrafter"/>
</dbReference>
<dbReference type="SUPFAM" id="SSF52058">
    <property type="entry name" value="L domain-like"/>
    <property type="match status" value="1"/>
</dbReference>
<feature type="chain" id="PRO_5041207818" evidence="5">
    <location>
        <begin position="21"/>
        <end position="345"/>
    </location>
</feature>
<keyword evidence="4" id="KW-1133">Transmembrane helix</keyword>
<dbReference type="Pfam" id="PF13855">
    <property type="entry name" value="LRR_8"/>
    <property type="match status" value="1"/>
</dbReference>
<evidence type="ECO:0000313" key="6">
    <source>
        <dbReference type="EMBL" id="WLJ60671.1"/>
    </source>
</evidence>
<evidence type="ECO:0000256" key="2">
    <source>
        <dbReference type="ARBA" id="ARBA00022737"/>
    </source>
</evidence>
<dbReference type="EMBL" id="OQ595160">
    <property type="protein sequence ID" value="WLJ60671.1"/>
    <property type="molecule type" value="mRNA"/>
</dbReference>
<feature type="region of interest" description="Disordered" evidence="3">
    <location>
        <begin position="218"/>
        <end position="282"/>
    </location>
</feature>
<evidence type="ECO:0000256" key="5">
    <source>
        <dbReference type="SAM" id="SignalP"/>
    </source>
</evidence>
<keyword evidence="1" id="KW-0433">Leucine-rich repeat</keyword>
<evidence type="ECO:0000256" key="4">
    <source>
        <dbReference type="SAM" id="Phobius"/>
    </source>
</evidence>
<keyword evidence="6" id="KW-0675">Receptor</keyword>
<proteinExistence type="evidence at transcript level"/>
<sequence>MARIFCALILSAAVWVGAQAGSPACGYGGVCRCYHDSDYGHVVSCLNKGLGSVPDGIPANTELLDLEGNQLTALPNGVFDHLTQLDKLYLGTNQITSLPERVFDRLTKLTYLSLAQNQLQSIPAGVFDKLTNLNRLGLEQNQLQSVPDGAFDRLTSLTRILLYNNPWNCESCDILYLSNWIRNNEGKEIFGKAKCHGSDQNVKDITASYAKLDESCRRSPVPKPMTTATTTTWTQTSSTTSLVANATSRPTDPADPTARHRAPTLSQCTSRGGVDHHYHEHHRQAERRSPCVLALGAGAGLVVCHVGSALALAYVVHVLRRTITTVAATRGGHWGTGWWPELDRW</sequence>
<evidence type="ECO:0000256" key="3">
    <source>
        <dbReference type="SAM" id="MobiDB-lite"/>
    </source>
</evidence>
<dbReference type="PANTHER" id="PTHR24369:SF213">
    <property type="entry name" value="INSULIN LIKE GROWTH FACTOR BINDING PROTEIN ACID LABILE SUBUNIT"/>
    <property type="match status" value="1"/>
</dbReference>
<dbReference type="PANTHER" id="PTHR24369">
    <property type="entry name" value="ANTIGEN BSP, PUTATIVE-RELATED"/>
    <property type="match status" value="1"/>
</dbReference>
<feature type="signal peptide" evidence="5">
    <location>
        <begin position="1"/>
        <end position="20"/>
    </location>
</feature>
<keyword evidence="4" id="KW-0472">Membrane</keyword>
<keyword evidence="5" id="KW-0732">Signal</keyword>
<organism evidence="6">
    <name type="scientific">Petromyzon marinus</name>
    <name type="common">Sea lamprey</name>
    <dbReference type="NCBI Taxonomy" id="7757"/>
    <lineage>
        <taxon>Eukaryota</taxon>
        <taxon>Metazoa</taxon>
        <taxon>Chordata</taxon>
        <taxon>Craniata</taxon>
        <taxon>Vertebrata</taxon>
        <taxon>Cyclostomata</taxon>
        <taxon>Hyperoartia</taxon>
        <taxon>Petromyzontiformes</taxon>
        <taxon>Petromyzontidae</taxon>
        <taxon>Petromyzon</taxon>
    </lineage>
</organism>
<dbReference type="InterPro" id="IPR032675">
    <property type="entry name" value="LRR_dom_sf"/>
</dbReference>
<gene>
    <name evidence="6" type="primary">VLRD0029</name>
</gene>
<dbReference type="SMART" id="SM00369">
    <property type="entry name" value="LRR_TYP"/>
    <property type="match status" value="4"/>
</dbReference>
<feature type="compositionally biased region" description="Low complexity" evidence="3">
    <location>
        <begin position="226"/>
        <end position="241"/>
    </location>
</feature>
<dbReference type="AlphaFoldDB" id="A0AA49X433"/>
<dbReference type="InterPro" id="IPR001611">
    <property type="entry name" value="Leu-rich_rpt"/>
</dbReference>
<keyword evidence="4" id="KW-0812">Transmembrane</keyword>
<reference evidence="6" key="2">
    <citation type="submission" date="2023-03" db="EMBL/GenBank/DDBJ databases">
        <authorList>
            <person name="Das S."/>
            <person name="Boehm T."/>
            <person name="Holland S.J."/>
            <person name="Rast J.P."/>
            <person name="Fontenla-Iglesias F."/>
            <person name="Morimoto R."/>
            <person name="Valadez J.G."/>
            <person name="Heimroth R.D."/>
            <person name="Hirano M."/>
            <person name="Cooper M.D."/>
        </authorList>
    </citation>
    <scope>NUCLEOTIDE SEQUENCE</scope>
</reference>
<keyword evidence="2" id="KW-0677">Repeat</keyword>